<name>A0A1S8MDH5_9CLOT</name>
<organism evidence="6 7">
    <name type="scientific">Clostridium felsineum</name>
    <dbReference type="NCBI Taxonomy" id="36839"/>
    <lineage>
        <taxon>Bacteria</taxon>
        <taxon>Bacillati</taxon>
        <taxon>Bacillota</taxon>
        <taxon>Clostridia</taxon>
        <taxon>Eubacteriales</taxon>
        <taxon>Clostridiaceae</taxon>
        <taxon>Clostridium</taxon>
    </lineage>
</organism>
<protein>
    <recommendedName>
        <fullName evidence="5">Cell division protein SepF</fullName>
    </recommendedName>
</protein>
<gene>
    <name evidence="5 6" type="primary">sepF</name>
    <name evidence="6" type="ORF">CROST_021250</name>
</gene>
<dbReference type="HAMAP" id="MF_01197">
    <property type="entry name" value="SepF"/>
    <property type="match status" value="1"/>
</dbReference>
<dbReference type="Proteomes" id="UP000190951">
    <property type="component" value="Chromosome"/>
</dbReference>
<dbReference type="InterPro" id="IPR023052">
    <property type="entry name" value="Cell_div_SepF"/>
</dbReference>
<keyword evidence="7" id="KW-1185">Reference proteome</keyword>
<comment type="similarity">
    <text evidence="5">Belongs to the SepF family.</text>
</comment>
<dbReference type="RefSeq" id="WP_077832729.1">
    <property type="nucleotide sequence ID" value="NZ_CP096983.1"/>
</dbReference>
<sequence length="154" mass="17376">MANKVLNKVMGIIGLNDEDFDEYEDEVMEQEAAVKENNYDYDEKVNNKSNNNKVVNIHTASSVKVVIVKPKDYDEATQICDDLKNRKIVVVNVTELEPKTAQRLLDFMGGASYVLNGELLEVDKGVYLLSPSNVDISRDLKNDLASKSIFNWSK</sequence>
<comment type="subcellular location">
    <subcellularLocation>
        <location evidence="5">Cytoplasm</location>
    </subcellularLocation>
    <text evidence="5">Localizes to the division site, in a FtsZ-dependent manner.</text>
</comment>
<dbReference type="InterPro" id="IPR007561">
    <property type="entry name" value="Cell_div_SepF/SepF-rel"/>
</dbReference>
<dbReference type="PANTHER" id="PTHR35798:SF1">
    <property type="entry name" value="CELL DIVISION PROTEIN SEPF"/>
    <property type="match status" value="1"/>
</dbReference>
<dbReference type="EMBL" id="CP096983">
    <property type="protein sequence ID" value="URZ11408.1"/>
    <property type="molecule type" value="Genomic_DNA"/>
</dbReference>
<dbReference type="GO" id="GO:0005737">
    <property type="term" value="C:cytoplasm"/>
    <property type="evidence" value="ECO:0007669"/>
    <property type="project" value="UniProtKB-SubCell"/>
</dbReference>
<reference evidence="6 7" key="1">
    <citation type="submission" date="2022-04" db="EMBL/GenBank/DDBJ databases">
        <title>Genome sequence of C. roseum typestrain.</title>
        <authorList>
            <person name="Poehlein A."/>
            <person name="Schoch T."/>
            <person name="Duerre P."/>
            <person name="Daniel R."/>
        </authorList>
    </citation>
    <scope>NUCLEOTIDE SEQUENCE [LARGE SCALE GENOMIC DNA]</scope>
    <source>
        <strain evidence="6 7">DSM 7320</strain>
    </source>
</reference>
<evidence type="ECO:0000256" key="3">
    <source>
        <dbReference type="ARBA" id="ARBA00023306"/>
    </source>
</evidence>
<comment type="function">
    <text evidence="4 5">Cell division protein that is part of the divisome complex and is recruited early to the Z-ring. Probably stimulates Z-ring formation, perhaps through the cross-linking of FtsZ protofilaments. Its function overlaps with FtsA.</text>
</comment>
<dbReference type="InterPro" id="IPR038594">
    <property type="entry name" value="SepF-like_sf"/>
</dbReference>
<proteinExistence type="inferred from homology"/>
<dbReference type="GO" id="GO:0043093">
    <property type="term" value="P:FtsZ-dependent cytokinesis"/>
    <property type="evidence" value="ECO:0007669"/>
    <property type="project" value="UniProtKB-UniRule"/>
</dbReference>
<dbReference type="PANTHER" id="PTHR35798">
    <property type="entry name" value="CELL DIVISION PROTEIN SEPF"/>
    <property type="match status" value="1"/>
</dbReference>
<evidence type="ECO:0000256" key="4">
    <source>
        <dbReference type="ARBA" id="ARBA00044936"/>
    </source>
</evidence>
<dbReference type="Pfam" id="PF04472">
    <property type="entry name" value="SepF"/>
    <property type="match status" value="1"/>
</dbReference>
<dbReference type="Gene3D" id="3.30.110.150">
    <property type="entry name" value="SepF-like protein"/>
    <property type="match status" value="1"/>
</dbReference>
<dbReference type="GO" id="GO:0000917">
    <property type="term" value="P:division septum assembly"/>
    <property type="evidence" value="ECO:0007669"/>
    <property type="project" value="UniProtKB-KW"/>
</dbReference>
<evidence type="ECO:0000256" key="2">
    <source>
        <dbReference type="ARBA" id="ARBA00023210"/>
    </source>
</evidence>
<keyword evidence="1 5" id="KW-0132">Cell division</keyword>
<keyword evidence="2 5" id="KW-0717">Septation</keyword>
<accession>A0A1S8MDH5</accession>
<dbReference type="STRING" id="84029.CROST_36690"/>
<keyword evidence="3 5" id="KW-0131">Cell cycle</keyword>
<evidence type="ECO:0000256" key="5">
    <source>
        <dbReference type="HAMAP-Rule" id="MF_01197"/>
    </source>
</evidence>
<evidence type="ECO:0000313" key="7">
    <source>
        <dbReference type="Proteomes" id="UP000190951"/>
    </source>
</evidence>
<dbReference type="AlphaFoldDB" id="A0A1S8MDH5"/>
<dbReference type="KEGG" id="crw:CROST_021250"/>
<evidence type="ECO:0000313" key="6">
    <source>
        <dbReference type="EMBL" id="URZ11408.1"/>
    </source>
</evidence>
<keyword evidence="5" id="KW-0963">Cytoplasm</keyword>
<comment type="subunit">
    <text evidence="5">Homodimer. Interacts with FtsZ.</text>
</comment>
<evidence type="ECO:0000256" key="1">
    <source>
        <dbReference type="ARBA" id="ARBA00022618"/>
    </source>
</evidence>